<keyword evidence="1" id="KW-0472">Membrane</keyword>
<feature type="transmembrane region" description="Helical" evidence="1">
    <location>
        <begin position="16"/>
        <end position="35"/>
    </location>
</feature>
<keyword evidence="1" id="KW-0812">Transmembrane</keyword>
<comment type="caution">
    <text evidence="2">The sequence shown here is derived from an EMBL/GenBank/DDBJ whole genome shotgun (WGS) entry which is preliminary data.</text>
</comment>
<keyword evidence="1" id="KW-1133">Transmembrane helix</keyword>
<sequence length="67" mass="7790">MDLDSWTPKDKARRTAVLISSYVTMMVMVAGAYAFHWPWFVVPVAGVLAYALFYYASYALLLQYFRR</sequence>
<evidence type="ECO:0000313" key="2">
    <source>
        <dbReference type="EMBL" id="GGM53361.1"/>
    </source>
</evidence>
<reference evidence="3" key="1">
    <citation type="journal article" date="2019" name="Int. J. Syst. Evol. Microbiol.">
        <title>The Global Catalogue of Microorganisms (GCM) 10K type strain sequencing project: providing services to taxonomists for standard genome sequencing and annotation.</title>
        <authorList>
            <consortium name="The Broad Institute Genomics Platform"/>
            <consortium name="The Broad Institute Genome Sequencing Center for Infectious Disease"/>
            <person name="Wu L."/>
            <person name="Ma J."/>
        </authorList>
    </citation>
    <scope>NUCLEOTIDE SEQUENCE [LARGE SCALE GENOMIC DNA]</scope>
    <source>
        <strain evidence="3">JCM 31047</strain>
    </source>
</reference>
<organism evidence="2 3">
    <name type="scientific">Deinococcus arenae</name>
    <dbReference type="NCBI Taxonomy" id="1452751"/>
    <lineage>
        <taxon>Bacteria</taxon>
        <taxon>Thermotogati</taxon>
        <taxon>Deinococcota</taxon>
        <taxon>Deinococci</taxon>
        <taxon>Deinococcales</taxon>
        <taxon>Deinococcaceae</taxon>
        <taxon>Deinococcus</taxon>
    </lineage>
</organism>
<dbReference type="RefSeq" id="WP_155300273.1">
    <property type="nucleotide sequence ID" value="NZ_BMQG01000013.1"/>
</dbReference>
<gene>
    <name evidence="2" type="ORF">GCM10008956_31670</name>
</gene>
<keyword evidence="3" id="KW-1185">Reference proteome</keyword>
<dbReference type="AlphaFoldDB" id="A0A8H9GUL9"/>
<feature type="transmembrane region" description="Helical" evidence="1">
    <location>
        <begin position="41"/>
        <end position="61"/>
    </location>
</feature>
<name>A0A8H9GUL9_9DEIO</name>
<proteinExistence type="predicted"/>
<protein>
    <submittedName>
        <fullName evidence="2">Uncharacterized protein</fullName>
    </submittedName>
</protein>
<dbReference type="Proteomes" id="UP000600547">
    <property type="component" value="Unassembled WGS sequence"/>
</dbReference>
<evidence type="ECO:0000313" key="3">
    <source>
        <dbReference type="Proteomes" id="UP000600547"/>
    </source>
</evidence>
<dbReference type="EMBL" id="BMQG01000013">
    <property type="protein sequence ID" value="GGM53361.1"/>
    <property type="molecule type" value="Genomic_DNA"/>
</dbReference>
<evidence type="ECO:0000256" key="1">
    <source>
        <dbReference type="SAM" id="Phobius"/>
    </source>
</evidence>
<accession>A0A8H9GUL9</accession>